<evidence type="ECO:0000313" key="3">
    <source>
        <dbReference type="Proteomes" id="UP001319200"/>
    </source>
</evidence>
<comment type="caution">
    <text evidence="2">The sequence shown here is derived from an EMBL/GenBank/DDBJ whole genome shotgun (WGS) entry which is preliminary data.</text>
</comment>
<reference evidence="2 3" key="1">
    <citation type="submission" date="2021-05" db="EMBL/GenBank/DDBJ databases">
        <title>A Polyphasic approach of four new species of the genus Ohtaekwangia: Ohtaekwangia histidinii sp. nov., Ohtaekwangia cretensis sp. nov., Ohtaekwangia indiensis sp. nov., Ohtaekwangia reichenbachii sp. nov. from diverse environment.</title>
        <authorList>
            <person name="Octaviana S."/>
        </authorList>
    </citation>
    <scope>NUCLEOTIDE SEQUENCE [LARGE SCALE GENOMIC DNA]</scope>
    <source>
        <strain evidence="2 3">PWU4</strain>
    </source>
</reference>
<organism evidence="2 3">
    <name type="scientific">Chryseosolibacter histidini</name>
    <dbReference type="NCBI Taxonomy" id="2782349"/>
    <lineage>
        <taxon>Bacteria</taxon>
        <taxon>Pseudomonadati</taxon>
        <taxon>Bacteroidota</taxon>
        <taxon>Cytophagia</taxon>
        <taxon>Cytophagales</taxon>
        <taxon>Chryseotaleaceae</taxon>
        <taxon>Chryseosolibacter</taxon>
    </lineage>
</organism>
<name>A0AAP2DQM5_9BACT</name>
<dbReference type="Proteomes" id="UP001319200">
    <property type="component" value="Unassembled WGS sequence"/>
</dbReference>
<evidence type="ECO:0000256" key="1">
    <source>
        <dbReference type="SAM" id="Phobius"/>
    </source>
</evidence>
<keyword evidence="1" id="KW-0812">Transmembrane</keyword>
<feature type="transmembrane region" description="Helical" evidence="1">
    <location>
        <begin position="21"/>
        <end position="41"/>
    </location>
</feature>
<keyword evidence="3" id="KW-1185">Reference proteome</keyword>
<accession>A0AAP2DQM5</accession>
<proteinExistence type="predicted"/>
<keyword evidence="1" id="KW-1133">Transmembrane helix</keyword>
<dbReference type="RefSeq" id="WP_254167935.1">
    <property type="nucleotide sequence ID" value="NZ_JAHESF010000029.1"/>
</dbReference>
<sequence>MIRNYLTIALRSMMRNKAYTIINIFGLSAGVVCCLLLMDYIDDEANFTKRQSNINNTPYAPAIMADEHEHSLTAPAPIARRIKDEVPEAVHTPRNTSAADDQLVRYDDKPLVESESPVADTTLFDIITYHSRSRNPKKALV</sequence>
<gene>
    <name evidence="2" type="ORF">KK083_22975</name>
</gene>
<dbReference type="EMBL" id="JAHESF010000029">
    <property type="protein sequence ID" value="MBT1699769.1"/>
    <property type="molecule type" value="Genomic_DNA"/>
</dbReference>
<evidence type="ECO:0008006" key="4">
    <source>
        <dbReference type="Google" id="ProtNLM"/>
    </source>
</evidence>
<evidence type="ECO:0000313" key="2">
    <source>
        <dbReference type="EMBL" id="MBT1699769.1"/>
    </source>
</evidence>
<dbReference type="AlphaFoldDB" id="A0AAP2DQM5"/>
<protein>
    <recommendedName>
        <fullName evidence="4">ABC transporter permease</fullName>
    </recommendedName>
</protein>
<keyword evidence="1" id="KW-0472">Membrane</keyword>